<feature type="region of interest" description="Disordered" evidence="1">
    <location>
        <begin position="275"/>
        <end position="299"/>
    </location>
</feature>
<feature type="region of interest" description="Disordered" evidence="1">
    <location>
        <begin position="231"/>
        <end position="250"/>
    </location>
</feature>
<evidence type="ECO:0000256" key="1">
    <source>
        <dbReference type="SAM" id="MobiDB-lite"/>
    </source>
</evidence>
<name>A0A836C314_9CHLO</name>
<reference evidence="2" key="1">
    <citation type="journal article" date="2020" name="bioRxiv">
        <title>Comparative genomics of Chlamydomonas.</title>
        <authorList>
            <person name="Craig R.J."/>
            <person name="Hasan A.R."/>
            <person name="Ness R.W."/>
            <person name="Keightley P.D."/>
        </authorList>
    </citation>
    <scope>NUCLEOTIDE SEQUENCE</scope>
    <source>
        <strain evidence="2">CCAP 11/70</strain>
    </source>
</reference>
<feature type="compositionally biased region" description="Low complexity" evidence="1">
    <location>
        <begin position="289"/>
        <end position="299"/>
    </location>
</feature>
<feature type="compositionally biased region" description="Low complexity" evidence="1">
    <location>
        <begin position="334"/>
        <end position="346"/>
    </location>
</feature>
<dbReference type="Proteomes" id="UP000612055">
    <property type="component" value="Unassembled WGS sequence"/>
</dbReference>
<feature type="compositionally biased region" description="Gly residues" evidence="1">
    <location>
        <begin position="195"/>
        <end position="205"/>
    </location>
</feature>
<comment type="caution">
    <text evidence="2">The sequence shown here is derived from an EMBL/GenBank/DDBJ whole genome shotgun (WGS) entry which is preliminary data.</text>
</comment>
<feature type="compositionally biased region" description="Gly residues" evidence="1">
    <location>
        <begin position="690"/>
        <end position="704"/>
    </location>
</feature>
<dbReference type="PANTHER" id="PTHR39741">
    <property type="entry name" value="F-BOX DOMAIN CONTAINING PROTEIN, EXPRESSED"/>
    <property type="match status" value="1"/>
</dbReference>
<feature type="region of interest" description="Disordered" evidence="1">
    <location>
        <begin position="686"/>
        <end position="716"/>
    </location>
</feature>
<dbReference type="InterPro" id="IPR055336">
    <property type="entry name" value="At4g00755-like"/>
</dbReference>
<dbReference type="OrthoDB" id="63379at2759"/>
<feature type="region of interest" description="Disordered" evidence="1">
    <location>
        <begin position="184"/>
        <end position="211"/>
    </location>
</feature>
<evidence type="ECO:0000313" key="2">
    <source>
        <dbReference type="EMBL" id="KAG2498626.1"/>
    </source>
</evidence>
<organism evidence="2 3">
    <name type="scientific">Edaphochlamys debaryana</name>
    <dbReference type="NCBI Taxonomy" id="47281"/>
    <lineage>
        <taxon>Eukaryota</taxon>
        <taxon>Viridiplantae</taxon>
        <taxon>Chlorophyta</taxon>
        <taxon>core chlorophytes</taxon>
        <taxon>Chlorophyceae</taxon>
        <taxon>CS clade</taxon>
        <taxon>Chlamydomonadales</taxon>
        <taxon>Chlamydomonadales incertae sedis</taxon>
        <taxon>Edaphochlamys</taxon>
    </lineage>
</organism>
<keyword evidence="3" id="KW-1185">Reference proteome</keyword>
<feature type="compositionally biased region" description="Gly residues" evidence="1">
    <location>
        <begin position="231"/>
        <end position="243"/>
    </location>
</feature>
<gene>
    <name evidence="2" type="ORF">HYH03_003373</name>
</gene>
<protein>
    <submittedName>
        <fullName evidence="2">Uncharacterized protein</fullName>
    </submittedName>
</protein>
<dbReference type="PANTHER" id="PTHR39741:SF2">
    <property type="entry name" value="F-BOX DOMAIN-CONTAINING PROTEIN"/>
    <property type="match status" value="1"/>
</dbReference>
<accession>A0A836C314</accession>
<feature type="region of interest" description="Disordered" evidence="1">
    <location>
        <begin position="500"/>
        <end position="524"/>
    </location>
</feature>
<evidence type="ECO:0000313" key="3">
    <source>
        <dbReference type="Proteomes" id="UP000612055"/>
    </source>
</evidence>
<feature type="region of interest" description="Disordered" evidence="1">
    <location>
        <begin position="630"/>
        <end position="658"/>
    </location>
</feature>
<dbReference type="EMBL" id="JAEHOE010000009">
    <property type="protein sequence ID" value="KAG2498626.1"/>
    <property type="molecule type" value="Genomic_DNA"/>
</dbReference>
<feature type="region of interest" description="Disordered" evidence="1">
    <location>
        <begin position="334"/>
        <end position="382"/>
    </location>
</feature>
<feature type="compositionally biased region" description="Low complexity" evidence="1">
    <location>
        <begin position="184"/>
        <end position="194"/>
    </location>
</feature>
<dbReference type="AlphaFoldDB" id="A0A836C314"/>
<sequence length="767" mass="76155">MDAALEATPLRLEGVMATTTDVPLQGIDNTLADNGEFWSSTGSPSRTAGEALLYRVRQPLAALAFVSMAVYRANYQHGDPMYPPTKVSFLTGPTPTQLYPASPLYPCRLTDAQQVFALSPTAPVSHYLLVRLHGRQQRQWEDLQFYIAIRHVAAYGTLLPPSYVGHVARTAVPDGMTWRSTRSITASPTTTAAAGSGGGGSGPGGAARAQGLGLGPGGGIGVPWAGLRLGRVGGTGPGPAGGPGEEEEELPRAGVYEVGPVGSGGLRSGADAMAEAEAGDGPGGDKARGGAAASPAPGLRGWWASWRRGVVPAAAAKAGSGATAAAASAAAAKAGAGSGPTAAAAGPSGGGERRSLPPPGTATSSVSTAVAAPPAPTGPTDSELRQALTRDALARAVRHLNQLTWPETVTAASPSMAAAAAGSAAASASQRAVDPVVMDSAPSAAAATATADGAGGGGGRSATAAAAPAAAAGARGERQRQEQVYLADLEVLRQDGGAAEDWIHGGDDAGAGGGGHRRSSNPGQSVLGRLRQILTHRGGCGAGAAASSGAAGRAAGTASAGERARLLTALARQENSEVELMYLLAAFPVLANSPHVQQCLVELRTSSQATRARLEEIEARLEAEAGAAAAPAARAGGGSGEAAGAATLSPPRRRRPRNVVGVEVDLQPAGAAAACAASGSGAAGASRAADGGGAAGGSVSGCGGDVLTDAEGRRRRRHQRAAARAMRQVSYKPGGPLFYMREGGEAAAYTAAPGGWLVSCYDHEHLA</sequence>
<feature type="compositionally biased region" description="Low complexity" evidence="1">
    <location>
        <begin position="361"/>
        <end position="372"/>
    </location>
</feature>
<proteinExistence type="predicted"/>